<dbReference type="InterPro" id="IPR051606">
    <property type="entry name" value="Polyketide_Oxido-like"/>
</dbReference>
<evidence type="ECO:0000313" key="3">
    <source>
        <dbReference type="Proteomes" id="UP001178507"/>
    </source>
</evidence>
<dbReference type="SUPFAM" id="SSF51735">
    <property type="entry name" value="NAD(P)-binding Rossmann-fold domains"/>
    <property type="match status" value="1"/>
</dbReference>
<reference evidence="2" key="1">
    <citation type="submission" date="2023-08" db="EMBL/GenBank/DDBJ databases">
        <authorList>
            <person name="Chen Y."/>
            <person name="Shah S."/>
            <person name="Dougan E. K."/>
            <person name="Thang M."/>
            <person name="Chan C."/>
        </authorList>
    </citation>
    <scope>NUCLEOTIDE SEQUENCE</scope>
</reference>
<dbReference type="Gene3D" id="3.40.50.720">
    <property type="entry name" value="NAD(P)-binding Rossmann-like Domain"/>
    <property type="match status" value="1"/>
</dbReference>
<dbReference type="PANTHER" id="PTHR43355">
    <property type="entry name" value="FLAVIN REDUCTASE (NADPH)"/>
    <property type="match status" value="1"/>
</dbReference>
<organism evidence="2 3">
    <name type="scientific">Effrenium voratum</name>
    <dbReference type="NCBI Taxonomy" id="2562239"/>
    <lineage>
        <taxon>Eukaryota</taxon>
        <taxon>Sar</taxon>
        <taxon>Alveolata</taxon>
        <taxon>Dinophyceae</taxon>
        <taxon>Suessiales</taxon>
        <taxon>Symbiodiniaceae</taxon>
        <taxon>Effrenium</taxon>
    </lineage>
</organism>
<dbReference type="InterPro" id="IPR016040">
    <property type="entry name" value="NAD(P)-bd_dom"/>
</dbReference>
<dbReference type="AlphaFoldDB" id="A0AA36JJ43"/>
<dbReference type="GO" id="GO:0004074">
    <property type="term" value="F:biliverdin reductase [NAD(P)H] activity"/>
    <property type="evidence" value="ECO:0007669"/>
    <property type="project" value="TreeGrafter"/>
</dbReference>
<dbReference type="PANTHER" id="PTHR43355:SF2">
    <property type="entry name" value="FLAVIN REDUCTASE (NADPH)"/>
    <property type="match status" value="1"/>
</dbReference>
<evidence type="ECO:0000259" key="1">
    <source>
        <dbReference type="Pfam" id="PF13460"/>
    </source>
</evidence>
<name>A0AA36JJ43_9DINO</name>
<keyword evidence="3" id="KW-1185">Reference proteome</keyword>
<protein>
    <recommendedName>
        <fullName evidence="1">NAD(P)-binding domain-containing protein</fullName>
    </recommendedName>
</protein>
<dbReference type="GO" id="GO:0042602">
    <property type="term" value="F:riboflavin reductase (NADPH) activity"/>
    <property type="evidence" value="ECO:0007669"/>
    <property type="project" value="TreeGrafter"/>
</dbReference>
<dbReference type="EMBL" id="CAUJNA010003638">
    <property type="protein sequence ID" value="CAJ1406619.1"/>
    <property type="molecule type" value="Genomic_DNA"/>
</dbReference>
<accession>A0AA36JJ43</accession>
<dbReference type="Pfam" id="PF13460">
    <property type="entry name" value="NAD_binding_10"/>
    <property type="match status" value="1"/>
</dbReference>
<feature type="domain" description="NAD(P)-binding" evidence="1">
    <location>
        <begin position="34"/>
        <end position="233"/>
    </location>
</feature>
<sequence>MKALRVRVGVHDRIPHVPLQASPSRTHRLLMVFGASGGSGSAVVEAALGRGFRVRAFVRSRERLRVQLGNLIDHEMLEVVEGDLQDPGAVQDAIAGAQAVICSACARPETAPGPVAAAMPAIVSACRKNEVERLVVQSCALAAVPGEWWGLLTPARLARAVVRWQNSSNIIDDAERTMQYLYREAKDVKWVVARAPWLEEGEPLGGVVPNLDPFRASTLRYSDLADWLLDQVQGDAYVGKMPRLRYRPVEHPI</sequence>
<proteinExistence type="predicted"/>
<evidence type="ECO:0000313" key="2">
    <source>
        <dbReference type="EMBL" id="CAJ1406619.1"/>
    </source>
</evidence>
<comment type="caution">
    <text evidence="2">The sequence shown here is derived from an EMBL/GenBank/DDBJ whole genome shotgun (WGS) entry which is preliminary data.</text>
</comment>
<dbReference type="InterPro" id="IPR036291">
    <property type="entry name" value="NAD(P)-bd_dom_sf"/>
</dbReference>
<gene>
    <name evidence="2" type="ORF">EVOR1521_LOCUS28529</name>
</gene>
<dbReference type="Proteomes" id="UP001178507">
    <property type="component" value="Unassembled WGS sequence"/>
</dbReference>